<accession>A0AB34IEB6</accession>
<reference evidence="1 2" key="1">
    <citation type="journal article" date="2024" name="Science">
        <title>Giant polyketide synthase enzymes in the biosynthesis of giant marine polyether toxins.</title>
        <authorList>
            <person name="Fallon T.R."/>
            <person name="Shende V.V."/>
            <person name="Wierzbicki I.H."/>
            <person name="Pendleton A.L."/>
            <person name="Watervoot N.F."/>
            <person name="Auber R.P."/>
            <person name="Gonzalez D.J."/>
            <person name="Wisecaver J.H."/>
            <person name="Moore B.S."/>
        </authorList>
    </citation>
    <scope>NUCLEOTIDE SEQUENCE [LARGE SCALE GENOMIC DNA]</scope>
    <source>
        <strain evidence="1 2">12B1</strain>
    </source>
</reference>
<keyword evidence="2" id="KW-1185">Reference proteome</keyword>
<comment type="caution">
    <text evidence="1">The sequence shown here is derived from an EMBL/GenBank/DDBJ whole genome shotgun (WGS) entry which is preliminary data.</text>
</comment>
<dbReference type="Proteomes" id="UP001515480">
    <property type="component" value="Unassembled WGS sequence"/>
</dbReference>
<protein>
    <submittedName>
        <fullName evidence="1">Uncharacterized protein</fullName>
    </submittedName>
</protein>
<name>A0AB34IEB6_PRYPA</name>
<evidence type="ECO:0000313" key="2">
    <source>
        <dbReference type="Proteomes" id="UP001515480"/>
    </source>
</evidence>
<sequence>MSKAAYEPTACDCKLSVVDFMQVVEQRHGSYVVAEALGSDAHRLCALRAVLQQCWTHLSEEEARDRCAVLVHQPRLLAGLATPFSLAMADCALERVKPCSLRDRLRQYEMRGLPEAPIPMQLAMQLQAELPNGALRFALRERILASKPPERTSQHVMLRGVGLLGGVLQGSSSNAASTSASRPRGYVYISESFSAQVINARASNPDPISGMHCIQPAFSPPAAGRLSGHITKASSVHSSGAICDRAAGNIVFIGEHAGFGKDSFRGVDDVETVIGEIARGCSATGASAVIIELPHRYWRLSRSGFIASFDESWVGPNYKVEHWGAELSRNSFTQTVPIPVVLILKNVADKLRKNLNHARSQRSKAVVVLELIDTCSVTTFKDGNKLVGLPPLSYLVSRHFSMRSTVDDVLSFLNEMRSARWTMDENIIVLLLQQTSDSTNFWLQFVVVKHIESEVDRPLKQLIKFRTALVSDFVFAYRWDAPSLKGALQSPLCKELISDLRPAIAGHPVMQTTFSLGQRWATLLFCAFCDPRSREAMLIEFVSQIRSAEEIHELRTSVQSSINSLGLDVFTPSDFALVVTQLEPLVQSLDVLSVVLSIGDVPFAHPQSAVRLQASVVRSVVQKCRTSAELESAFEQCKRYGFLPQFKTWGTNRVLESDLGSILEWVSSDAFREVRVPAIPRLYESISSRFLASPSSTSIDDILVLLAQLRIHDVSAAKVHEANILARLGQLSQNPRKLNGLVISCKERFGDEGIKPLQGPAVEIVLKSHPREIRWWLTESAAFQDLKVPSVLAVCRCVGQQQATLADHLADHLALFETLKKLDPSAASRAFPSFIKQFVQQQQTPRELERLLTDCVKAMGEEVVEVFKPPASAVVLQSPPRDILWWLQSAGYKRLHIPSIEQLCKGIEWKRAALADDLQLLRELHRLDGNLTAAAIPAFVRKHVSQCHSSESLVAFVDSCKKVMGTTLDEPLRQSCNEAVLKFRPREITLWLSTGSCEQLEVPSIRQVCSISEQWRREPFADVMKLFSHLRKIDSEVASQSCGDFIVAHIAVNQQPGIFDGLSVLNEPVAQLCIDEIVGCLSSSLPGCFPDKNWNQDRTLFCRQVCETFNRLDSSEAVRSATEKLVVSLLPNVKLADPAAGLSDVWRHATSSPSKSFLVRLCTRCATRSKLLTSFESLDSLLEALDEWRLVDPQASLLAAWIDLTRKLVAEPSSDEARALQSDYLRPLLRKCEDMFSADAIDRTRVELLRRCNGHRPALEYLERVCATSKQWFARLEQSMQKWQTAIDSLQYHCPCLVTLQPYLPSLVATLEHESRFRATPSEAEGQSCETLQQRAHAVATWLQPFTTSSNNRHNMLHHFVVNANHSANARSILFAHWIADERKRHGGEWQVTDAFAQSIDAVRGRFFKLLRLGRESLSFDELRDVARALKDQDRAPDKELELLGDFPEFAGARAAALREDLGVVLQLHGLALPLATVPIALQRYDFACASRPDADLDEIRGLAESLADAEATREWTVEQCRAKLDVLRNTVRSDANAQEEMLGLLTLFERLNRADKAWEFVHSRKEYISSSGDGYSGAFHDKVEDFLSQLGGEEHKILENFKPVVAWLAILAHNHQKPFGELMQAIRESPKMMVQARQARPFSQLDTAESNMAFLSTLFEKGLGGLDSVLWQYQSICANCVYIFDLERA</sequence>
<gene>
    <name evidence="1" type="ORF">AB1Y20_014687</name>
</gene>
<organism evidence="1 2">
    <name type="scientific">Prymnesium parvum</name>
    <name type="common">Toxic golden alga</name>
    <dbReference type="NCBI Taxonomy" id="97485"/>
    <lineage>
        <taxon>Eukaryota</taxon>
        <taxon>Haptista</taxon>
        <taxon>Haptophyta</taxon>
        <taxon>Prymnesiophyceae</taxon>
        <taxon>Prymnesiales</taxon>
        <taxon>Prymnesiaceae</taxon>
        <taxon>Prymnesium</taxon>
    </lineage>
</organism>
<evidence type="ECO:0000313" key="1">
    <source>
        <dbReference type="EMBL" id="KAL1496059.1"/>
    </source>
</evidence>
<proteinExistence type="predicted"/>
<dbReference type="EMBL" id="JBGBPQ010000030">
    <property type="protein sequence ID" value="KAL1496059.1"/>
    <property type="molecule type" value="Genomic_DNA"/>
</dbReference>